<comment type="caution">
    <text evidence="8">The sequence shown here is derived from an EMBL/GenBank/DDBJ whole genome shotgun (WGS) entry which is preliminary data.</text>
</comment>
<feature type="domain" description="AAA+ ATPase" evidence="7">
    <location>
        <begin position="246"/>
        <end position="383"/>
    </location>
</feature>
<evidence type="ECO:0000256" key="5">
    <source>
        <dbReference type="ARBA" id="ARBA00049360"/>
    </source>
</evidence>
<dbReference type="InParanoid" id="A0A2P5F6K3"/>
<organism evidence="8 9">
    <name type="scientific">Trema orientale</name>
    <name type="common">Charcoal tree</name>
    <name type="synonym">Celtis orientalis</name>
    <dbReference type="NCBI Taxonomy" id="63057"/>
    <lineage>
        <taxon>Eukaryota</taxon>
        <taxon>Viridiplantae</taxon>
        <taxon>Streptophyta</taxon>
        <taxon>Embryophyta</taxon>
        <taxon>Tracheophyta</taxon>
        <taxon>Spermatophyta</taxon>
        <taxon>Magnoliopsida</taxon>
        <taxon>eudicotyledons</taxon>
        <taxon>Gunneridae</taxon>
        <taxon>Pentapetalae</taxon>
        <taxon>rosids</taxon>
        <taxon>fabids</taxon>
        <taxon>Rosales</taxon>
        <taxon>Cannabaceae</taxon>
        <taxon>Trema</taxon>
    </lineage>
</organism>
<keyword evidence="3" id="KW-0378">Hydrolase</keyword>
<dbReference type="OrthoDB" id="10251412at2759"/>
<dbReference type="GO" id="GO:0005524">
    <property type="term" value="F:ATP binding"/>
    <property type="evidence" value="ECO:0007669"/>
    <property type="project" value="UniProtKB-KW"/>
</dbReference>
<accession>A0A2P5F6K3</accession>
<keyword evidence="9" id="KW-1185">Reference proteome</keyword>
<dbReference type="STRING" id="63057.A0A2P5F6K3"/>
<dbReference type="Pfam" id="PF25568">
    <property type="entry name" value="AAA_lid_At3g28540"/>
    <property type="match status" value="1"/>
</dbReference>
<dbReference type="GO" id="GO:0016887">
    <property type="term" value="F:ATP hydrolysis activity"/>
    <property type="evidence" value="ECO:0007669"/>
    <property type="project" value="InterPro"/>
</dbReference>
<evidence type="ECO:0000313" key="8">
    <source>
        <dbReference type="EMBL" id="PON93399.1"/>
    </source>
</evidence>
<evidence type="ECO:0000256" key="1">
    <source>
        <dbReference type="ARBA" id="ARBA00001946"/>
    </source>
</evidence>
<keyword evidence="4" id="KW-0460">Magnesium</keyword>
<dbReference type="InterPro" id="IPR050747">
    <property type="entry name" value="Mitochondrial_chaperone_BCS1"/>
</dbReference>
<evidence type="ECO:0000256" key="2">
    <source>
        <dbReference type="ARBA" id="ARBA00007448"/>
    </source>
</evidence>
<evidence type="ECO:0000259" key="7">
    <source>
        <dbReference type="SMART" id="SM00382"/>
    </source>
</evidence>
<evidence type="ECO:0000313" key="9">
    <source>
        <dbReference type="Proteomes" id="UP000237000"/>
    </source>
</evidence>
<reference evidence="9" key="1">
    <citation type="submission" date="2016-06" db="EMBL/GenBank/DDBJ databases">
        <title>Parallel loss of symbiosis genes in relatives of nitrogen-fixing non-legume Parasponia.</title>
        <authorList>
            <person name="Van Velzen R."/>
            <person name="Holmer R."/>
            <person name="Bu F."/>
            <person name="Rutten L."/>
            <person name="Van Zeijl A."/>
            <person name="Liu W."/>
            <person name="Santuari L."/>
            <person name="Cao Q."/>
            <person name="Sharma T."/>
            <person name="Shen D."/>
            <person name="Roswanjaya Y."/>
            <person name="Wardhani T."/>
            <person name="Kalhor M.S."/>
            <person name="Jansen J."/>
            <person name="Van den Hoogen J."/>
            <person name="Gungor B."/>
            <person name="Hartog M."/>
            <person name="Hontelez J."/>
            <person name="Verver J."/>
            <person name="Yang W.-C."/>
            <person name="Schijlen E."/>
            <person name="Repin R."/>
            <person name="Schilthuizen M."/>
            <person name="Schranz E."/>
            <person name="Heidstra R."/>
            <person name="Miyata K."/>
            <person name="Fedorova E."/>
            <person name="Kohlen W."/>
            <person name="Bisseling T."/>
            <person name="Smit S."/>
            <person name="Geurts R."/>
        </authorList>
    </citation>
    <scope>NUCLEOTIDE SEQUENCE [LARGE SCALE GENOMIC DNA]</scope>
    <source>
        <strain evidence="9">cv. RG33-2</strain>
    </source>
</reference>
<evidence type="ECO:0000256" key="3">
    <source>
        <dbReference type="ARBA" id="ARBA00022801"/>
    </source>
</evidence>
<dbReference type="SUPFAM" id="SSF52540">
    <property type="entry name" value="P-loop containing nucleoside triphosphate hydrolases"/>
    <property type="match status" value="1"/>
</dbReference>
<comment type="cofactor">
    <cofactor evidence="1">
        <name>Mg(2+)</name>
        <dbReference type="ChEBI" id="CHEBI:18420"/>
    </cofactor>
</comment>
<keyword evidence="6" id="KW-0067">ATP-binding</keyword>
<evidence type="ECO:0000256" key="6">
    <source>
        <dbReference type="RuleBase" id="RU003651"/>
    </source>
</evidence>
<gene>
    <name evidence="8" type="ORF">TorRG33x02_106770</name>
</gene>
<comment type="catalytic activity">
    <reaction evidence="5">
        <text>ATP + H2O = ADP + phosphate + H(+)</text>
        <dbReference type="Rhea" id="RHEA:13065"/>
        <dbReference type="ChEBI" id="CHEBI:15377"/>
        <dbReference type="ChEBI" id="CHEBI:15378"/>
        <dbReference type="ChEBI" id="CHEBI:30616"/>
        <dbReference type="ChEBI" id="CHEBI:43474"/>
        <dbReference type="ChEBI" id="CHEBI:456216"/>
    </reaction>
</comment>
<protein>
    <submittedName>
        <fullName evidence="8">Spastin</fullName>
    </submittedName>
</protein>
<dbReference type="SMART" id="SM00382">
    <property type="entry name" value="AAA"/>
    <property type="match status" value="1"/>
</dbReference>
<sequence length="462" mass="52360">MWDSKEMAPSARTILSVAASLTASAVLFRTIANDLVPDAVQELLSTRLRKLYTRLSPHVTVVIDEFDGLTPNQMFEAATVYLGAKLSSSSDRIKVNKLEKEKQLTVTIDKSQELVDSFNGAKFTWVLVCSRNDASFSNGKRDQSGFARQEMRHYELSAHKKHREVALNSYLPHVLEKAKGIKEERKSVKLHTVDYSGTDYWSCINLNHPATFETMAMNPETKKTLIEDLHRFISRKEYYRRVGKAWKRGYLLYGPPGTGKSSLVAAMANYLKFDIYDLDLKEVQCNSDLRRLLIGTGNRSILVIEDIDCSIELQNRNSENEFKPVEDDDKITLSALLNFIDGLWSSCGDARIVVFTTNHKDRLDPALLRPGRMDLHLHLSYCEFSGFKILAKNYLQIEEHPLFGEIEKLLDKAQATPAEISGELMKNDDAEASLQGLINFLENKDGQSLGQKKLEPMDELRT</sequence>
<dbReference type="InterPro" id="IPR003593">
    <property type="entry name" value="AAA+_ATPase"/>
</dbReference>
<dbReference type="Pfam" id="PF14363">
    <property type="entry name" value="AAA_assoc"/>
    <property type="match status" value="1"/>
</dbReference>
<dbReference type="EMBL" id="JXTC01000058">
    <property type="protein sequence ID" value="PON93399.1"/>
    <property type="molecule type" value="Genomic_DNA"/>
</dbReference>
<dbReference type="InterPro" id="IPR003960">
    <property type="entry name" value="ATPase_AAA_CS"/>
</dbReference>
<dbReference type="Gene3D" id="6.10.280.40">
    <property type="match status" value="1"/>
</dbReference>
<dbReference type="InterPro" id="IPR058017">
    <property type="entry name" value="At3g28540-like_C"/>
</dbReference>
<proteinExistence type="inferred from homology"/>
<name>A0A2P5F6K3_TREOI</name>
<comment type="similarity">
    <text evidence="2">Belongs to the AAA ATPase family. BCS1 subfamily.</text>
</comment>
<dbReference type="PROSITE" id="PS00674">
    <property type="entry name" value="AAA"/>
    <property type="match status" value="1"/>
</dbReference>
<dbReference type="Pfam" id="PF00004">
    <property type="entry name" value="AAA"/>
    <property type="match status" value="1"/>
</dbReference>
<dbReference type="AlphaFoldDB" id="A0A2P5F6K3"/>
<evidence type="ECO:0000256" key="4">
    <source>
        <dbReference type="ARBA" id="ARBA00022842"/>
    </source>
</evidence>
<dbReference type="InterPro" id="IPR003959">
    <property type="entry name" value="ATPase_AAA_core"/>
</dbReference>
<dbReference type="InterPro" id="IPR027417">
    <property type="entry name" value="P-loop_NTPase"/>
</dbReference>
<dbReference type="PANTHER" id="PTHR23070">
    <property type="entry name" value="BCS1 AAA-TYPE ATPASE"/>
    <property type="match status" value="1"/>
</dbReference>
<keyword evidence="6" id="KW-0547">Nucleotide-binding</keyword>
<dbReference type="GO" id="GO:0006950">
    <property type="term" value="P:response to stress"/>
    <property type="evidence" value="ECO:0007669"/>
    <property type="project" value="UniProtKB-ARBA"/>
</dbReference>
<dbReference type="Gene3D" id="3.40.50.300">
    <property type="entry name" value="P-loop containing nucleotide triphosphate hydrolases"/>
    <property type="match status" value="1"/>
</dbReference>
<dbReference type="CDD" id="cd19510">
    <property type="entry name" value="RecA-like_BCS1"/>
    <property type="match status" value="1"/>
</dbReference>
<dbReference type="InterPro" id="IPR025753">
    <property type="entry name" value="AAA_N_dom"/>
</dbReference>
<dbReference type="Proteomes" id="UP000237000">
    <property type="component" value="Unassembled WGS sequence"/>
</dbReference>